<protein>
    <recommendedName>
        <fullName evidence="3">BTB domain-containing protein</fullName>
    </recommendedName>
</protein>
<proteinExistence type="predicted"/>
<name>A0A2V1EC16_9PLEO</name>
<dbReference type="STRING" id="97972.A0A2V1EC16"/>
<organism evidence="1 2">
    <name type="scientific">Periconia macrospinosa</name>
    <dbReference type="NCBI Taxonomy" id="97972"/>
    <lineage>
        <taxon>Eukaryota</taxon>
        <taxon>Fungi</taxon>
        <taxon>Dikarya</taxon>
        <taxon>Ascomycota</taxon>
        <taxon>Pezizomycotina</taxon>
        <taxon>Dothideomycetes</taxon>
        <taxon>Pleosporomycetidae</taxon>
        <taxon>Pleosporales</taxon>
        <taxon>Massarineae</taxon>
        <taxon>Periconiaceae</taxon>
        <taxon>Periconia</taxon>
    </lineage>
</organism>
<dbReference type="PANTHER" id="PTHR38119:SF1">
    <property type="entry name" value="BTB DOMAIN-CONTAINING PROTEIN"/>
    <property type="match status" value="1"/>
</dbReference>
<reference evidence="1 2" key="1">
    <citation type="journal article" date="2018" name="Sci. Rep.">
        <title>Comparative genomics provides insights into the lifestyle and reveals functional heterogeneity of dark septate endophytic fungi.</title>
        <authorList>
            <person name="Knapp D.G."/>
            <person name="Nemeth J.B."/>
            <person name="Barry K."/>
            <person name="Hainaut M."/>
            <person name="Henrissat B."/>
            <person name="Johnson J."/>
            <person name="Kuo A."/>
            <person name="Lim J.H.P."/>
            <person name="Lipzen A."/>
            <person name="Nolan M."/>
            <person name="Ohm R.A."/>
            <person name="Tamas L."/>
            <person name="Grigoriev I.V."/>
            <person name="Spatafora J.W."/>
            <person name="Nagy L.G."/>
            <person name="Kovacs G.M."/>
        </authorList>
    </citation>
    <scope>NUCLEOTIDE SEQUENCE [LARGE SCALE GENOMIC DNA]</scope>
    <source>
        <strain evidence="1 2">DSE2036</strain>
    </source>
</reference>
<evidence type="ECO:0000313" key="1">
    <source>
        <dbReference type="EMBL" id="PVI07589.1"/>
    </source>
</evidence>
<dbReference type="Proteomes" id="UP000244855">
    <property type="component" value="Unassembled WGS sequence"/>
</dbReference>
<sequence>MQRPDGFPFFSSGDVIIKSNLATSINQTMRLHSQLLMRHSTYFTRIIENEPKDTTASWHAFTLEDQNGKVGLIYQGRYDRESPLPSDAQPCSTPSRDGVKIKLEGEASEDTPEVVPNPFKSYVQVLALFYNIQISTLNTSIDNTLILSEQIAKISRELECVQLVRPPLAKVLTDYRHELFLAIKNDPIRWLKLGETLENKAIYAECLVHLVGAYPKLPWPSRVGAWASLSLELRQLIKKKNQAIEQLRTQIERDLLAVSLPYGNANRPLDPTQPDQRETWLVVAVFRDYLAQQINELDLDYNRNAVLDRGIFFRNLAKGAFEPLDGERVRKVCHGFMRAEWKDFSDDLHKLKEYAAKAASDLAINQLMIDPDTHEVGYLTCVKVTNEDFPWLVAQRTLGGSSSAE</sequence>
<accession>A0A2V1EC16</accession>
<gene>
    <name evidence="1" type="ORF">DM02DRAFT_700470</name>
</gene>
<dbReference type="AlphaFoldDB" id="A0A2V1EC16"/>
<evidence type="ECO:0008006" key="3">
    <source>
        <dbReference type="Google" id="ProtNLM"/>
    </source>
</evidence>
<dbReference type="OrthoDB" id="5280838at2759"/>
<evidence type="ECO:0000313" key="2">
    <source>
        <dbReference type="Proteomes" id="UP000244855"/>
    </source>
</evidence>
<dbReference type="EMBL" id="KZ805303">
    <property type="protein sequence ID" value="PVI07589.1"/>
    <property type="molecule type" value="Genomic_DNA"/>
</dbReference>
<keyword evidence="2" id="KW-1185">Reference proteome</keyword>
<dbReference type="PANTHER" id="PTHR38119">
    <property type="entry name" value="BTB DOMAIN-CONTAINING PROTEIN-RELATED"/>
    <property type="match status" value="1"/>
</dbReference>